<dbReference type="Gene3D" id="1.10.1760.20">
    <property type="match status" value="1"/>
</dbReference>
<evidence type="ECO:0000313" key="3">
    <source>
        <dbReference type="Proteomes" id="UP000198694"/>
    </source>
</evidence>
<accession>A0A1G8VL62</accession>
<keyword evidence="1" id="KW-0472">Membrane</keyword>
<dbReference type="InterPro" id="IPR024529">
    <property type="entry name" value="ECF_trnsprt_substrate-spec"/>
</dbReference>
<dbReference type="Pfam" id="PF12822">
    <property type="entry name" value="ECF_trnsprt"/>
    <property type="match status" value="1"/>
</dbReference>
<feature type="transmembrane region" description="Helical" evidence="1">
    <location>
        <begin position="68"/>
        <end position="89"/>
    </location>
</feature>
<name>A0A1G8VL62_9BACI</name>
<sequence length="176" mass="19465">MIGLNTYKLTLIAVLAALAVVGRFTFQFLPNVQPVTTLIMISGFFLGPLSGILLAVLTTYLSNLFLGMGLWTVWQIVGWALIGLLSGLLGKYFRSVPLVLLVLFAVMAGYLYGLVVSLATYTVAGKFLPYYLLGLPFDTYHAVGNGVFMFMLFPLFSRIFRRYSEKLMPAKIPTSK</sequence>
<evidence type="ECO:0000256" key="1">
    <source>
        <dbReference type="SAM" id="Phobius"/>
    </source>
</evidence>
<dbReference type="RefSeq" id="WP_342720194.1">
    <property type="nucleotide sequence ID" value="NZ_FNFL01000001.1"/>
</dbReference>
<dbReference type="Proteomes" id="UP000198694">
    <property type="component" value="Unassembled WGS sequence"/>
</dbReference>
<feature type="transmembrane region" description="Helical" evidence="1">
    <location>
        <begin position="139"/>
        <end position="160"/>
    </location>
</feature>
<evidence type="ECO:0000313" key="2">
    <source>
        <dbReference type="EMBL" id="SDJ66723.1"/>
    </source>
</evidence>
<dbReference type="AlphaFoldDB" id="A0A1G8VL62"/>
<feature type="transmembrane region" description="Helical" evidence="1">
    <location>
        <begin position="38"/>
        <end position="62"/>
    </location>
</feature>
<dbReference type="STRING" id="407036.SAMN05216243_0186"/>
<reference evidence="2 3" key="1">
    <citation type="submission" date="2016-10" db="EMBL/GenBank/DDBJ databases">
        <authorList>
            <person name="de Groot N.N."/>
        </authorList>
    </citation>
    <scope>NUCLEOTIDE SEQUENCE [LARGE SCALE GENOMIC DNA]</scope>
    <source>
        <strain evidence="2 3">CGMCC 1.6502</strain>
    </source>
</reference>
<gene>
    <name evidence="2" type="ORF">SAMN05216243_0186</name>
</gene>
<protein>
    <submittedName>
        <fullName evidence="2">Energy-coupling factor transport system substrate-specific component</fullName>
    </submittedName>
</protein>
<feature type="transmembrane region" description="Helical" evidence="1">
    <location>
        <begin position="6"/>
        <end position="26"/>
    </location>
</feature>
<dbReference type="GO" id="GO:0022857">
    <property type="term" value="F:transmembrane transporter activity"/>
    <property type="evidence" value="ECO:0007669"/>
    <property type="project" value="InterPro"/>
</dbReference>
<keyword evidence="3" id="KW-1185">Reference proteome</keyword>
<dbReference type="EMBL" id="FNFL01000001">
    <property type="protein sequence ID" value="SDJ66723.1"/>
    <property type="molecule type" value="Genomic_DNA"/>
</dbReference>
<proteinExistence type="predicted"/>
<keyword evidence="1" id="KW-0812">Transmembrane</keyword>
<keyword evidence="1" id="KW-1133">Transmembrane helix</keyword>
<organism evidence="2 3">
    <name type="scientific">Sediminibacillus albus</name>
    <dbReference type="NCBI Taxonomy" id="407036"/>
    <lineage>
        <taxon>Bacteria</taxon>
        <taxon>Bacillati</taxon>
        <taxon>Bacillota</taxon>
        <taxon>Bacilli</taxon>
        <taxon>Bacillales</taxon>
        <taxon>Bacillaceae</taxon>
        <taxon>Sediminibacillus</taxon>
    </lineage>
</organism>
<feature type="transmembrane region" description="Helical" evidence="1">
    <location>
        <begin position="96"/>
        <end position="119"/>
    </location>
</feature>